<keyword evidence="3" id="KW-1185">Reference proteome</keyword>
<feature type="domain" description="N-acetyltransferase" evidence="1">
    <location>
        <begin position="15"/>
        <end position="188"/>
    </location>
</feature>
<protein>
    <submittedName>
        <fullName evidence="2">GNAT family N-acetyltransferase</fullName>
    </submittedName>
</protein>
<organism evidence="2 3">
    <name type="scientific">Pseudoalteromonas spongiae</name>
    <dbReference type="NCBI Taxonomy" id="298657"/>
    <lineage>
        <taxon>Bacteria</taxon>
        <taxon>Pseudomonadati</taxon>
        <taxon>Pseudomonadota</taxon>
        <taxon>Gammaproteobacteria</taxon>
        <taxon>Alteromonadales</taxon>
        <taxon>Pseudoalteromonadaceae</taxon>
        <taxon>Pseudoalteromonas</taxon>
    </lineage>
</organism>
<dbReference type="Gene3D" id="3.40.630.30">
    <property type="match status" value="1"/>
</dbReference>
<dbReference type="PANTHER" id="PTHR43792">
    <property type="entry name" value="GNAT FAMILY, PUTATIVE (AFU_ORTHOLOGUE AFUA_3G00765)-RELATED-RELATED"/>
    <property type="match status" value="1"/>
</dbReference>
<dbReference type="EMBL" id="JBAWKS010000002">
    <property type="protein sequence ID" value="MEI4551400.1"/>
    <property type="molecule type" value="Genomic_DNA"/>
</dbReference>
<dbReference type="PANTHER" id="PTHR43792:SF9">
    <property type="entry name" value="RIBOSOMAL-PROTEIN-ALANINE ACETYLTRANSFERASE"/>
    <property type="match status" value="1"/>
</dbReference>
<dbReference type="RefSeq" id="WP_336436384.1">
    <property type="nucleotide sequence ID" value="NZ_JBAWKS010000002.1"/>
</dbReference>
<comment type="caution">
    <text evidence="2">The sequence shown here is derived from an EMBL/GenBank/DDBJ whole genome shotgun (WGS) entry which is preliminary data.</text>
</comment>
<proteinExistence type="predicted"/>
<gene>
    <name evidence="2" type="ORF">WAE96_17120</name>
</gene>
<dbReference type="InterPro" id="IPR051531">
    <property type="entry name" value="N-acetyltransferase"/>
</dbReference>
<evidence type="ECO:0000313" key="3">
    <source>
        <dbReference type="Proteomes" id="UP001382455"/>
    </source>
</evidence>
<evidence type="ECO:0000313" key="2">
    <source>
        <dbReference type="EMBL" id="MEI4551400.1"/>
    </source>
</evidence>
<sequence length="189" mass="21518">MQTNLQFPNLDTARLTLNTLTIDDNDGLFSIFSDQAVVKFYNIEAFTSKQQSLDLIDFFNQRFKQQEGIRWAIRLKETGELIGTCGFNSFNSKMHNAVIGYEFASDHWGKGYATEALNAIIALVYSDNSPFGELYRIQADTMLGNNASESVLKKLGFKQEGIRRASGFWKNQYHDLTCFGLLKPEFTPR</sequence>
<dbReference type="InterPro" id="IPR016181">
    <property type="entry name" value="Acyl_CoA_acyltransferase"/>
</dbReference>
<accession>A0ABU8EWN3</accession>
<name>A0ABU8EWN3_9GAMM</name>
<dbReference type="SUPFAM" id="SSF55729">
    <property type="entry name" value="Acyl-CoA N-acyltransferases (Nat)"/>
    <property type="match status" value="1"/>
</dbReference>
<reference evidence="2 3" key="1">
    <citation type="submission" date="2023-12" db="EMBL/GenBank/DDBJ databases">
        <title>Friends and Foes: Symbiotic and Algicidal bacterial influence on Karenia brevis blooms.</title>
        <authorList>
            <person name="Fei C."/>
            <person name="Mohamed A.R."/>
            <person name="Booker A."/>
            <person name="Arshad M."/>
            <person name="Klass S."/>
            <person name="Ahn S."/>
            <person name="Gilbert P.M."/>
            <person name="Heil C.A."/>
            <person name="Martinez J.M."/>
            <person name="Amin S.A."/>
        </authorList>
    </citation>
    <scope>NUCLEOTIDE SEQUENCE [LARGE SCALE GENOMIC DNA]</scope>
    <source>
        <strain evidence="2 3">CE15</strain>
    </source>
</reference>
<evidence type="ECO:0000259" key="1">
    <source>
        <dbReference type="PROSITE" id="PS51186"/>
    </source>
</evidence>
<dbReference type="InterPro" id="IPR000182">
    <property type="entry name" value="GNAT_dom"/>
</dbReference>
<dbReference type="PROSITE" id="PS51186">
    <property type="entry name" value="GNAT"/>
    <property type="match status" value="1"/>
</dbReference>
<dbReference type="Pfam" id="PF13302">
    <property type="entry name" value="Acetyltransf_3"/>
    <property type="match status" value="1"/>
</dbReference>
<dbReference type="Proteomes" id="UP001382455">
    <property type="component" value="Unassembled WGS sequence"/>
</dbReference>